<dbReference type="InterPro" id="IPR041373">
    <property type="entry name" value="RT_RNaseH"/>
</dbReference>
<sequence>MALGCMLTQLDDSGNEQAIYYLSKRMLEYEMRYVMIECLCLVLVWATRRLRHYMIEYPVHLISHLDLLRYLFDRPALTELLVRRFDDLRYTHLLRAQNQFANALAILASSVDFPTDMIIRPLLIELRFSFTYYCLIRETKVHDDLPWHHEIYQFLRSGTYPEVAIAKDRRALRQLTTRFMICGDTLYTRLANVWGIDIIEKISPKSSNGHEFILVAIDYFTKWVETASYMRLTSTRVANFIRSHITYRYEVPHELISNRRVHFRAKLDILLQMYNIQHHRSSTYKP</sequence>
<feature type="domain" description="Reverse transcriptase RNase H-like" evidence="7">
    <location>
        <begin position="2"/>
        <end position="83"/>
    </location>
</feature>
<accession>A5AD68</accession>
<keyword evidence="1" id="KW-0808">Transferase</keyword>
<dbReference type="AlphaFoldDB" id="A5AD68"/>
<evidence type="ECO:0000259" key="7">
    <source>
        <dbReference type="Pfam" id="PF17917"/>
    </source>
</evidence>
<dbReference type="GO" id="GO:0004519">
    <property type="term" value="F:endonuclease activity"/>
    <property type="evidence" value="ECO:0007669"/>
    <property type="project" value="UniProtKB-KW"/>
</dbReference>
<dbReference type="SUPFAM" id="SSF53098">
    <property type="entry name" value="Ribonuclease H-like"/>
    <property type="match status" value="1"/>
</dbReference>
<dbReference type="InterPro" id="IPR036397">
    <property type="entry name" value="RNaseH_sf"/>
</dbReference>
<keyword evidence="2" id="KW-0548">Nucleotidyltransferase</keyword>
<dbReference type="InterPro" id="IPR012337">
    <property type="entry name" value="RNaseH-like_sf"/>
</dbReference>
<evidence type="ECO:0000256" key="3">
    <source>
        <dbReference type="ARBA" id="ARBA00022722"/>
    </source>
</evidence>
<keyword evidence="5" id="KW-0378">Hydrolase</keyword>
<name>A5AD68_VITVI</name>
<gene>
    <name evidence="8" type="ORF">VITISV_027592</name>
</gene>
<proteinExistence type="predicted"/>
<dbReference type="Pfam" id="PF17917">
    <property type="entry name" value="RT_RNaseH"/>
    <property type="match status" value="1"/>
</dbReference>
<dbReference type="GO" id="GO:0003676">
    <property type="term" value="F:nucleic acid binding"/>
    <property type="evidence" value="ECO:0007669"/>
    <property type="project" value="InterPro"/>
</dbReference>
<keyword evidence="6" id="KW-0695">RNA-directed DNA polymerase</keyword>
<evidence type="ECO:0000256" key="2">
    <source>
        <dbReference type="ARBA" id="ARBA00022695"/>
    </source>
</evidence>
<evidence type="ECO:0000256" key="6">
    <source>
        <dbReference type="ARBA" id="ARBA00022918"/>
    </source>
</evidence>
<dbReference type="GO" id="GO:0016787">
    <property type="term" value="F:hydrolase activity"/>
    <property type="evidence" value="ECO:0007669"/>
    <property type="project" value="UniProtKB-KW"/>
</dbReference>
<reference evidence="8" key="1">
    <citation type="journal article" date="2007" name="PLoS ONE">
        <title>The first genome sequence of an elite grapevine cultivar (Pinot noir Vitis vinifera L.): coping with a highly heterozygous genome.</title>
        <authorList>
            <person name="Velasco R."/>
            <person name="Zharkikh A."/>
            <person name="Troggio M."/>
            <person name="Cartwright D.A."/>
            <person name="Cestaro A."/>
            <person name="Pruss D."/>
            <person name="Pindo M."/>
            <person name="FitzGerald L.M."/>
            <person name="Vezzulli S."/>
            <person name="Reid J."/>
            <person name="Malacarne G."/>
            <person name="Iliev D."/>
            <person name="Coppola G."/>
            <person name="Wardell B."/>
            <person name="Micheletti D."/>
            <person name="Macalma T."/>
            <person name="Facci M."/>
            <person name="Mitchell J.T."/>
            <person name="Perazzolli M."/>
            <person name="Eldredge G."/>
            <person name="Gatto P."/>
            <person name="Oyzerski R."/>
            <person name="Moretto M."/>
            <person name="Gutin N."/>
            <person name="Stefanini M."/>
            <person name="Chen Y."/>
            <person name="Segala C."/>
            <person name="Davenport C."/>
            <person name="Dematte L."/>
            <person name="Mraz A."/>
            <person name="Battilana J."/>
            <person name="Stormo K."/>
            <person name="Costa F."/>
            <person name="Tao Q."/>
            <person name="Si-Ammour A."/>
            <person name="Harkins T."/>
            <person name="Lackey A."/>
            <person name="Perbost C."/>
            <person name="Taillon B."/>
            <person name="Stella A."/>
            <person name="Solovyev V."/>
            <person name="Fawcett J.A."/>
            <person name="Sterck L."/>
            <person name="Vandepoele K."/>
            <person name="Grando S.M."/>
            <person name="Toppo S."/>
            <person name="Moser C."/>
            <person name="Lanchbury J."/>
            <person name="Bogden R."/>
            <person name="Skolnick M."/>
            <person name="Sgaramella V."/>
            <person name="Bhatnagar S.K."/>
            <person name="Fontana P."/>
            <person name="Gutin A."/>
            <person name="Van de Peer Y."/>
            <person name="Salamini F."/>
            <person name="Viola R."/>
        </authorList>
    </citation>
    <scope>NUCLEOTIDE SEQUENCE</scope>
</reference>
<dbReference type="PANTHER" id="PTHR48475:SF1">
    <property type="entry name" value="RNASE H TYPE-1 DOMAIN-CONTAINING PROTEIN"/>
    <property type="match status" value="1"/>
</dbReference>
<protein>
    <recommendedName>
        <fullName evidence="7">Reverse transcriptase RNase H-like domain-containing protein</fullName>
    </recommendedName>
</protein>
<evidence type="ECO:0000313" key="8">
    <source>
        <dbReference type="EMBL" id="CAN68899.1"/>
    </source>
</evidence>
<dbReference type="SUPFAM" id="SSF56672">
    <property type="entry name" value="DNA/RNA polymerases"/>
    <property type="match status" value="1"/>
</dbReference>
<evidence type="ECO:0000256" key="4">
    <source>
        <dbReference type="ARBA" id="ARBA00022759"/>
    </source>
</evidence>
<evidence type="ECO:0000256" key="1">
    <source>
        <dbReference type="ARBA" id="ARBA00022679"/>
    </source>
</evidence>
<dbReference type="Gene3D" id="3.30.420.10">
    <property type="entry name" value="Ribonuclease H-like superfamily/Ribonuclease H"/>
    <property type="match status" value="1"/>
</dbReference>
<dbReference type="EMBL" id="AM423576">
    <property type="protein sequence ID" value="CAN68899.1"/>
    <property type="molecule type" value="Genomic_DNA"/>
</dbReference>
<dbReference type="GO" id="GO:0003964">
    <property type="term" value="F:RNA-directed DNA polymerase activity"/>
    <property type="evidence" value="ECO:0007669"/>
    <property type="project" value="UniProtKB-KW"/>
</dbReference>
<organism evidence="8">
    <name type="scientific">Vitis vinifera</name>
    <name type="common">Grape</name>
    <dbReference type="NCBI Taxonomy" id="29760"/>
    <lineage>
        <taxon>Eukaryota</taxon>
        <taxon>Viridiplantae</taxon>
        <taxon>Streptophyta</taxon>
        <taxon>Embryophyta</taxon>
        <taxon>Tracheophyta</taxon>
        <taxon>Spermatophyta</taxon>
        <taxon>Magnoliopsida</taxon>
        <taxon>eudicotyledons</taxon>
        <taxon>Gunneridae</taxon>
        <taxon>Pentapetalae</taxon>
        <taxon>rosids</taxon>
        <taxon>Vitales</taxon>
        <taxon>Vitaceae</taxon>
        <taxon>Viteae</taxon>
        <taxon>Vitis</taxon>
    </lineage>
</organism>
<keyword evidence="3" id="KW-0540">Nuclease</keyword>
<keyword evidence="4" id="KW-0255">Endonuclease</keyword>
<dbReference type="PANTHER" id="PTHR48475">
    <property type="entry name" value="RIBONUCLEASE H"/>
    <property type="match status" value="1"/>
</dbReference>
<dbReference type="InterPro" id="IPR043502">
    <property type="entry name" value="DNA/RNA_pol_sf"/>
</dbReference>
<evidence type="ECO:0000256" key="5">
    <source>
        <dbReference type="ARBA" id="ARBA00022801"/>
    </source>
</evidence>